<keyword evidence="3" id="KW-1185">Reference proteome</keyword>
<name>A0A1I4M1X2_9BURK</name>
<sequence length="288" mass="32595">MNQPDNFFNVIFHENKSTGQDVALCAGYESGIWRNDQLADHAMEWLPEFALTYSELTSISHSNAIRMTKKAARLVYQTGKYGNRGEFGELFLHIAIRQVFETIPAVSKIYYKSAVNETVKGFDAVHVVRGTAGLELWIGETKFYTAVSRAITDVCKEIVDHLRVDYLKNEFLLIQNKIDSSWPEEKELRSLLNPNVSLDTVFKKVCIPVLLTYESKAVAGNSKTDIKYLQEVKLEIEKAYLKLRTDLGTSYKAAYGVDLPITIHVILIPLADKKALISTLDKRLKALQ</sequence>
<dbReference type="STRING" id="758825.SAMN02982985_02188"/>
<dbReference type="EMBL" id="FOTW01000010">
    <property type="protein sequence ID" value="SFL97189.1"/>
    <property type="molecule type" value="Genomic_DNA"/>
</dbReference>
<evidence type="ECO:0000313" key="2">
    <source>
        <dbReference type="EMBL" id="SFL97189.1"/>
    </source>
</evidence>
<dbReference type="Pfam" id="PF08878">
    <property type="entry name" value="HamA"/>
    <property type="match status" value="1"/>
</dbReference>
<organism evidence="2 3">
    <name type="scientific">Rugamonas rubra</name>
    <dbReference type="NCBI Taxonomy" id="758825"/>
    <lineage>
        <taxon>Bacteria</taxon>
        <taxon>Pseudomonadati</taxon>
        <taxon>Pseudomonadota</taxon>
        <taxon>Betaproteobacteria</taxon>
        <taxon>Burkholderiales</taxon>
        <taxon>Oxalobacteraceae</taxon>
        <taxon>Telluria group</taxon>
        <taxon>Rugamonas</taxon>
    </lineage>
</organism>
<evidence type="ECO:0000313" key="3">
    <source>
        <dbReference type="Proteomes" id="UP000199470"/>
    </source>
</evidence>
<evidence type="ECO:0000259" key="1">
    <source>
        <dbReference type="Pfam" id="PF08878"/>
    </source>
</evidence>
<gene>
    <name evidence="2" type="ORF">SAMN02982985_02188</name>
</gene>
<accession>A0A1I4M1X2</accession>
<dbReference type="InterPro" id="IPR014976">
    <property type="entry name" value="AbpA_HamA_C"/>
</dbReference>
<proteinExistence type="predicted"/>
<feature type="domain" description="Anti-bacteriophage protein A/HamA C-terminal" evidence="1">
    <location>
        <begin position="7"/>
        <end position="284"/>
    </location>
</feature>
<dbReference type="AlphaFoldDB" id="A0A1I4M1X2"/>
<dbReference type="Proteomes" id="UP000199470">
    <property type="component" value="Unassembled WGS sequence"/>
</dbReference>
<protein>
    <recommendedName>
        <fullName evidence="1">Anti-bacteriophage protein A/HamA C-terminal domain-containing protein</fullName>
    </recommendedName>
</protein>
<dbReference type="RefSeq" id="WP_093387473.1">
    <property type="nucleotide sequence ID" value="NZ_FOTW01000010.1"/>
</dbReference>
<dbReference type="OrthoDB" id="785623at2"/>
<reference evidence="2 3" key="1">
    <citation type="submission" date="2016-10" db="EMBL/GenBank/DDBJ databases">
        <authorList>
            <person name="de Groot N.N."/>
        </authorList>
    </citation>
    <scope>NUCLEOTIDE SEQUENCE [LARGE SCALE GENOMIC DNA]</scope>
    <source>
        <strain evidence="2 3">ATCC 43154</strain>
    </source>
</reference>